<evidence type="ECO:0000313" key="1">
    <source>
        <dbReference type="EMBL" id="CAD7002867.1"/>
    </source>
</evidence>
<comment type="caution">
    <text evidence="1">The sequence shown here is derived from an EMBL/GenBank/DDBJ whole genome shotgun (WGS) entry which is preliminary data.</text>
</comment>
<name>A0A811UYY2_CERCA</name>
<keyword evidence="2" id="KW-1185">Reference proteome</keyword>
<sequence>MHIARNSAAWETLAVTEAEKRLWGQQKCCGTHTIIDDASTSNEYIHSCYADVDADADAGNGSESRLAMHECSELSVC</sequence>
<evidence type="ECO:0000313" key="2">
    <source>
        <dbReference type="Proteomes" id="UP000606786"/>
    </source>
</evidence>
<accession>A0A811UYY2</accession>
<reference evidence="1" key="1">
    <citation type="submission" date="2020-11" db="EMBL/GenBank/DDBJ databases">
        <authorList>
            <person name="Whitehead M."/>
        </authorList>
    </citation>
    <scope>NUCLEOTIDE SEQUENCE</scope>
    <source>
        <strain evidence="1">EGII</strain>
    </source>
</reference>
<dbReference type="Proteomes" id="UP000606786">
    <property type="component" value="Unassembled WGS sequence"/>
</dbReference>
<dbReference type="AlphaFoldDB" id="A0A811UYY2"/>
<protein>
    <submittedName>
        <fullName evidence="1">(Mediterranean fruit fly) hypothetical protein</fullName>
    </submittedName>
</protein>
<dbReference type="EMBL" id="CAJHJT010000034">
    <property type="protein sequence ID" value="CAD7002867.1"/>
    <property type="molecule type" value="Genomic_DNA"/>
</dbReference>
<proteinExistence type="predicted"/>
<gene>
    <name evidence="1" type="ORF">CCAP1982_LOCUS11336</name>
</gene>
<organism evidence="1 2">
    <name type="scientific">Ceratitis capitata</name>
    <name type="common">Mediterranean fruit fly</name>
    <name type="synonym">Tephritis capitata</name>
    <dbReference type="NCBI Taxonomy" id="7213"/>
    <lineage>
        <taxon>Eukaryota</taxon>
        <taxon>Metazoa</taxon>
        <taxon>Ecdysozoa</taxon>
        <taxon>Arthropoda</taxon>
        <taxon>Hexapoda</taxon>
        <taxon>Insecta</taxon>
        <taxon>Pterygota</taxon>
        <taxon>Neoptera</taxon>
        <taxon>Endopterygota</taxon>
        <taxon>Diptera</taxon>
        <taxon>Brachycera</taxon>
        <taxon>Muscomorpha</taxon>
        <taxon>Tephritoidea</taxon>
        <taxon>Tephritidae</taxon>
        <taxon>Ceratitis</taxon>
        <taxon>Ceratitis</taxon>
    </lineage>
</organism>